<dbReference type="InterPro" id="IPR016181">
    <property type="entry name" value="Acyl_CoA_acyltransferase"/>
</dbReference>
<dbReference type="PANTHER" id="PTHR43441">
    <property type="entry name" value="RIBOSOMAL-PROTEIN-SERINE ACETYLTRANSFERASE"/>
    <property type="match status" value="1"/>
</dbReference>
<accession>A0A425Y2B8</accession>
<dbReference type="PROSITE" id="PS51186">
    <property type="entry name" value="GNAT"/>
    <property type="match status" value="1"/>
</dbReference>
<comment type="caution">
    <text evidence="2">The sequence shown here is derived from an EMBL/GenBank/DDBJ whole genome shotgun (WGS) entry which is preliminary data.</text>
</comment>
<dbReference type="AlphaFoldDB" id="A0A425Y2B8"/>
<dbReference type="OrthoDB" id="9812949at2"/>
<protein>
    <submittedName>
        <fullName evidence="2">N-acetyltransferase</fullName>
    </submittedName>
</protein>
<dbReference type="Proteomes" id="UP000285794">
    <property type="component" value="Unassembled WGS sequence"/>
</dbReference>
<dbReference type="PANTHER" id="PTHR43441:SF12">
    <property type="entry name" value="RIBOSOMAL N-ACETYLTRANSFERASE YDAF-RELATED"/>
    <property type="match status" value="1"/>
</dbReference>
<evidence type="ECO:0000313" key="2">
    <source>
        <dbReference type="EMBL" id="RRG22139.1"/>
    </source>
</evidence>
<keyword evidence="2" id="KW-0808">Transferase</keyword>
<evidence type="ECO:0000259" key="1">
    <source>
        <dbReference type="PROSITE" id="PS51186"/>
    </source>
</evidence>
<dbReference type="InterPro" id="IPR000182">
    <property type="entry name" value="GNAT_dom"/>
</dbReference>
<dbReference type="EMBL" id="QQWG01000006">
    <property type="protein sequence ID" value="RRG22139.1"/>
    <property type="molecule type" value="Genomic_DNA"/>
</dbReference>
<gene>
    <name evidence="2" type="ORF">DWB61_08000</name>
</gene>
<reference evidence="2 3" key="1">
    <citation type="submission" date="2018-07" db="EMBL/GenBank/DDBJ databases">
        <title>Draft genome sequence of Ancylomarina sp. M1P.</title>
        <authorList>
            <person name="Yadav S."/>
            <person name="Villanueva L."/>
            <person name="Damste J.S.S."/>
        </authorList>
    </citation>
    <scope>NUCLEOTIDE SEQUENCE [LARGE SCALE GENOMIC DNA]</scope>
    <source>
        <strain evidence="2 3">M1P</strain>
    </source>
</reference>
<dbReference type="GO" id="GO:0008999">
    <property type="term" value="F:protein-N-terminal-alanine acetyltransferase activity"/>
    <property type="evidence" value="ECO:0007669"/>
    <property type="project" value="TreeGrafter"/>
</dbReference>
<proteinExistence type="predicted"/>
<feature type="domain" description="N-acetyltransferase" evidence="1">
    <location>
        <begin position="16"/>
        <end position="182"/>
    </location>
</feature>
<dbReference type="CDD" id="cd04301">
    <property type="entry name" value="NAT_SF"/>
    <property type="match status" value="1"/>
</dbReference>
<name>A0A425Y2B8_9BACT</name>
<dbReference type="RefSeq" id="WP_125030370.1">
    <property type="nucleotide sequence ID" value="NZ_JAPXVP010000006.1"/>
</dbReference>
<evidence type="ECO:0000313" key="3">
    <source>
        <dbReference type="Proteomes" id="UP000285794"/>
    </source>
</evidence>
<dbReference type="GO" id="GO:1990189">
    <property type="term" value="F:protein N-terminal-serine acetyltransferase activity"/>
    <property type="evidence" value="ECO:0007669"/>
    <property type="project" value="TreeGrafter"/>
</dbReference>
<organism evidence="2 3">
    <name type="scientific">Ancylomarina euxinus</name>
    <dbReference type="NCBI Taxonomy" id="2283627"/>
    <lineage>
        <taxon>Bacteria</taxon>
        <taxon>Pseudomonadati</taxon>
        <taxon>Bacteroidota</taxon>
        <taxon>Bacteroidia</taxon>
        <taxon>Marinilabiliales</taxon>
        <taxon>Marinifilaceae</taxon>
        <taxon>Ancylomarina</taxon>
    </lineage>
</organism>
<dbReference type="GO" id="GO:0005737">
    <property type="term" value="C:cytoplasm"/>
    <property type="evidence" value="ECO:0007669"/>
    <property type="project" value="TreeGrafter"/>
</dbReference>
<keyword evidence="3" id="KW-1185">Reference proteome</keyword>
<dbReference type="InterPro" id="IPR051908">
    <property type="entry name" value="Ribosomal_N-acetyltransferase"/>
</dbReference>
<sequence>MAIKELTKKIRVSDSILLKQIQLSDSKDIFNTIDSQRSYLGKWLPFVELTRRLGDTEGFIKKMLEKPSDNFVFVIHYNSKFAGLIGFKDTDSQNKKTEIGYWLSEKYQKKGIVTKSVQTLCKFAFEELGMNRIQLKCAERNFPSKKIPQRLGFVLEGIERDGELLSGGVFTDLEVYSKLRNE</sequence>
<dbReference type="SUPFAM" id="SSF55729">
    <property type="entry name" value="Acyl-CoA N-acyltransferases (Nat)"/>
    <property type="match status" value="1"/>
</dbReference>
<dbReference type="Gene3D" id="3.40.630.30">
    <property type="match status" value="1"/>
</dbReference>
<dbReference type="Pfam" id="PF13302">
    <property type="entry name" value="Acetyltransf_3"/>
    <property type="match status" value="1"/>
</dbReference>